<comment type="subcellular location">
    <subcellularLocation>
        <location evidence="1 10">Cell outer membrane</location>
        <topology evidence="1 10">Multi-pass membrane protein</topology>
    </subcellularLocation>
</comment>
<keyword evidence="4 10" id="KW-1134">Transmembrane beta strand</keyword>
<organism evidence="14 15">
    <name type="scientific">Parazoarcus communis</name>
    <dbReference type="NCBI Taxonomy" id="41977"/>
    <lineage>
        <taxon>Bacteria</taxon>
        <taxon>Pseudomonadati</taxon>
        <taxon>Pseudomonadota</taxon>
        <taxon>Betaproteobacteria</taxon>
        <taxon>Rhodocyclales</taxon>
        <taxon>Zoogloeaceae</taxon>
        <taxon>Parazoarcus</taxon>
    </lineage>
</organism>
<evidence type="ECO:0000256" key="8">
    <source>
        <dbReference type="ARBA" id="ARBA00023170"/>
    </source>
</evidence>
<proteinExistence type="inferred from homology"/>
<keyword evidence="9 10" id="KW-0998">Cell outer membrane</keyword>
<dbReference type="InterPro" id="IPR039426">
    <property type="entry name" value="TonB-dep_rcpt-like"/>
</dbReference>
<evidence type="ECO:0000256" key="7">
    <source>
        <dbReference type="ARBA" id="ARBA00023136"/>
    </source>
</evidence>
<sequence length="755" mass="83930">MWKNVLMTCVAKKTGYSVARPDRSEGNSLVIDAGGLRLSRRGLVASLFPFLLGAPAGDASAFAEDNLFFADLPIVASVSRLPQRLADASASVTVIDREMIKAIGARDLNDVFRIVPGFLTYPNNTDAARVTYHGLTNEDFSPRVQVLIDGRSQYSPLFQNGVNWATLPVALEDVERIEVVRGTNAVSYGSNAFLGVINIITVDPALVRGVSVSTNQGNQGVSDTTLRAGGHLGESGDFRFTYQEKNDTGFTDQFDWQDSFNSRLVNLNAGFWLSNSDQLQLSFGHIEATTMLGRLDTARVNGVKVISGGDDPGNPLRDFDQSNTYIQAMWRRTLGEGSDFQLRYSYSEDHGSESHVERNDDLTWNGDDDLLYKVDAYGDVGSRHEVEAQHTFSPFDTTRLVWGAGYRLDSLKSDDFLYGRGTVFRRVGRLFGNLEWKPAEWFTGNLGAASEYDSLAGHNFSPRMSLNFHLNPENTVRLGASRAYRTGSTVDYVGNRVLTPYSTASGTLIPAGQVYKQEFLGDPDMEQEQINTIEIGYLGDWKSLRSSLDIRVFRERIPNRMLTMNRLLPGAVCDVQVYPGPCTATDADFTTAIQRVKIEGVEFQWRWQPFDATRLMLGQAWTEVSSVFLDSVMPGSGVTTLEKTSNQEKIDLQTRRSTPSSATSFLLMQKLPGGLDFSLAGYWVGEMRWTRNSSVDFYRRFDARLGYPFNIGGQRGEIAYTAQSINGDHGEFKASGEPSDRVVELRHWVSLRIDL</sequence>
<evidence type="ECO:0000259" key="13">
    <source>
        <dbReference type="Pfam" id="PF07715"/>
    </source>
</evidence>
<dbReference type="InterPro" id="IPR012910">
    <property type="entry name" value="Plug_dom"/>
</dbReference>
<dbReference type="PROSITE" id="PS52016">
    <property type="entry name" value="TONB_DEPENDENT_REC_3"/>
    <property type="match status" value="1"/>
</dbReference>
<comment type="similarity">
    <text evidence="2 10 11">Belongs to the TonB-dependent receptor family.</text>
</comment>
<dbReference type="SUPFAM" id="SSF56935">
    <property type="entry name" value="Porins"/>
    <property type="match status" value="1"/>
</dbReference>
<evidence type="ECO:0000256" key="5">
    <source>
        <dbReference type="ARBA" id="ARBA00022692"/>
    </source>
</evidence>
<dbReference type="PANTHER" id="PTHR30069:SF27">
    <property type="entry name" value="BLL4766 PROTEIN"/>
    <property type="match status" value="1"/>
</dbReference>
<evidence type="ECO:0000256" key="4">
    <source>
        <dbReference type="ARBA" id="ARBA00022452"/>
    </source>
</evidence>
<evidence type="ECO:0000259" key="12">
    <source>
        <dbReference type="Pfam" id="PF00593"/>
    </source>
</evidence>
<dbReference type="GO" id="GO:0009279">
    <property type="term" value="C:cell outer membrane"/>
    <property type="evidence" value="ECO:0007669"/>
    <property type="project" value="UniProtKB-SubCell"/>
</dbReference>
<feature type="domain" description="TonB-dependent receptor plug" evidence="13">
    <location>
        <begin position="85"/>
        <end position="196"/>
    </location>
</feature>
<keyword evidence="6 11" id="KW-0798">TonB box</keyword>
<evidence type="ECO:0000256" key="2">
    <source>
        <dbReference type="ARBA" id="ARBA00009810"/>
    </source>
</evidence>
<dbReference type="PANTHER" id="PTHR30069">
    <property type="entry name" value="TONB-DEPENDENT OUTER MEMBRANE RECEPTOR"/>
    <property type="match status" value="1"/>
</dbReference>
<name>A0A2U8H6R0_9RHOO</name>
<dbReference type="GO" id="GO:0015344">
    <property type="term" value="F:siderophore uptake transmembrane transporter activity"/>
    <property type="evidence" value="ECO:0007669"/>
    <property type="project" value="TreeGrafter"/>
</dbReference>
<dbReference type="GO" id="GO:0044718">
    <property type="term" value="P:siderophore transmembrane transport"/>
    <property type="evidence" value="ECO:0007669"/>
    <property type="project" value="TreeGrafter"/>
</dbReference>
<keyword evidence="5 10" id="KW-0812">Transmembrane</keyword>
<evidence type="ECO:0000256" key="10">
    <source>
        <dbReference type="PROSITE-ProRule" id="PRU01360"/>
    </source>
</evidence>
<gene>
    <name evidence="14" type="ORF">CEW87_19655</name>
</gene>
<dbReference type="AlphaFoldDB" id="A0A2U8H6R0"/>
<dbReference type="InterPro" id="IPR037066">
    <property type="entry name" value="Plug_dom_sf"/>
</dbReference>
<evidence type="ECO:0000256" key="9">
    <source>
        <dbReference type="ARBA" id="ARBA00023237"/>
    </source>
</evidence>
<keyword evidence="7 10" id="KW-0472">Membrane</keyword>
<evidence type="ECO:0000313" key="15">
    <source>
        <dbReference type="Proteomes" id="UP000244902"/>
    </source>
</evidence>
<evidence type="ECO:0000256" key="1">
    <source>
        <dbReference type="ARBA" id="ARBA00004571"/>
    </source>
</evidence>
<evidence type="ECO:0000256" key="3">
    <source>
        <dbReference type="ARBA" id="ARBA00022448"/>
    </source>
</evidence>
<dbReference type="OrthoDB" id="183532at2"/>
<feature type="domain" description="TonB-dependent receptor-like beta-barrel" evidence="12">
    <location>
        <begin position="273"/>
        <end position="710"/>
    </location>
</feature>
<protein>
    <submittedName>
        <fullName evidence="14">TonB-dependent receptor</fullName>
    </submittedName>
</protein>
<keyword evidence="3 10" id="KW-0813">Transport</keyword>
<dbReference type="Gene3D" id="2.40.170.20">
    <property type="entry name" value="TonB-dependent receptor, beta-barrel domain"/>
    <property type="match status" value="1"/>
</dbReference>
<dbReference type="InterPro" id="IPR036942">
    <property type="entry name" value="Beta-barrel_TonB_sf"/>
</dbReference>
<reference evidence="14 15" key="1">
    <citation type="submission" date="2017-06" db="EMBL/GenBank/DDBJ databases">
        <title>Azoarcus sp. TSNA42 complete genome sequence.</title>
        <authorList>
            <person name="Woo J.-H."/>
            <person name="Kim H.-S."/>
        </authorList>
    </citation>
    <scope>NUCLEOTIDE SEQUENCE [LARGE SCALE GENOMIC DNA]</scope>
    <source>
        <strain evidence="14 15">TSNA42</strain>
    </source>
</reference>
<evidence type="ECO:0000313" key="14">
    <source>
        <dbReference type="EMBL" id="AWI81384.1"/>
    </source>
</evidence>
<evidence type="ECO:0000256" key="6">
    <source>
        <dbReference type="ARBA" id="ARBA00023077"/>
    </source>
</evidence>
<keyword evidence="8 14" id="KW-0675">Receptor</keyword>
<dbReference type="Pfam" id="PF00593">
    <property type="entry name" value="TonB_dep_Rec_b-barrel"/>
    <property type="match status" value="1"/>
</dbReference>
<dbReference type="Proteomes" id="UP000244902">
    <property type="component" value="Chromosome"/>
</dbReference>
<dbReference type="Pfam" id="PF07715">
    <property type="entry name" value="Plug"/>
    <property type="match status" value="1"/>
</dbReference>
<dbReference type="EMBL" id="CP022188">
    <property type="protein sequence ID" value="AWI81384.1"/>
    <property type="molecule type" value="Genomic_DNA"/>
</dbReference>
<accession>A0A2U8H6R0</accession>
<evidence type="ECO:0000256" key="11">
    <source>
        <dbReference type="RuleBase" id="RU003357"/>
    </source>
</evidence>
<dbReference type="InterPro" id="IPR000531">
    <property type="entry name" value="Beta-barrel_TonB"/>
</dbReference>
<dbReference type="Gene3D" id="2.170.130.10">
    <property type="entry name" value="TonB-dependent receptor, plug domain"/>
    <property type="match status" value="1"/>
</dbReference>